<keyword evidence="4" id="KW-0808">Transferase</keyword>
<sequence>MVKLAPFEVEQWMDKYETTPGVLNIAETCAASLSIADLAGIADPIVSHDGLSILPAADPLSALATTKLTYGAIRGSLTLRQQVIDLLSYDSGDSVKSRNNAISLGPEFVIISQGAIAANYLLFYTLLGPGDHVVCTYPTYQQLYDVPRSLGAEVSLWKLRADNGHVPDVAELEALMLILNNPNNPLGVPIPRAVLQSIVDFARARDLIVFCDEVYLPLYHGGPVDLEQDTRRDSERRSELDATRPPSIINFGYDRTISTGSMSKAFALAGLRVGWAVSRDPEIIRAMLATRDYTTISVSQLDDGIARYALSDAVRRPLLQHNTALARKNVQVLKWFVERWSSRGRVRLSWVKPTAGTTAFVKICTVPKSEEAGDNGDAEDDGGAGSNKEEPVDDVAFCLDVLDKCKVMMVPGSKCFGHGEDFKGYVRIGYVNETPVLMEALAKLDWYLEEFLA</sequence>
<dbReference type="Gene3D" id="3.40.640.10">
    <property type="entry name" value="Type I PLP-dependent aspartate aminotransferase-like (Major domain)"/>
    <property type="match status" value="1"/>
</dbReference>
<evidence type="ECO:0000256" key="1">
    <source>
        <dbReference type="ARBA" id="ARBA00007441"/>
    </source>
</evidence>
<dbReference type="PANTHER" id="PTHR43510">
    <property type="entry name" value="AMINOTRANSFERASE FUNCTION, HYPOTHETICAL (EUROFUNG)"/>
    <property type="match status" value="1"/>
</dbReference>
<dbReference type="HOGENOM" id="CLU_017584_4_4_1"/>
<dbReference type="eggNOG" id="KOG0257">
    <property type="taxonomic scope" value="Eukaryota"/>
</dbReference>
<dbReference type="VEuPathDB" id="FungiDB:F503_03510"/>
<dbReference type="InterPro" id="IPR015421">
    <property type="entry name" value="PyrdxlP-dep_Trfase_major"/>
</dbReference>
<dbReference type="PANTHER" id="PTHR43510:SF1">
    <property type="entry name" value="AMINOTRANSFERASE FUNCTION, HYPOTHETICAL (EUROFUNG)"/>
    <property type="match status" value="1"/>
</dbReference>
<dbReference type="OMA" id="IMAARDY"/>
<dbReference type="OrthoDB" id="7042322at2759"/>
<comment type="similarity">
    <text evidence="1">Belongs to the class-I pyridoxal-phosphate-dependent aminotransferase family.</text>
</comment>
<feature type="domain" description="Aminotransferase class I/classII large" evidence="3">
    <location>
        <begin position="66"/>
        <end position="439"/>
    </location>
</feature>
<dbReference type="InterPro" id="IPR015424">
    <property type="entry name" value="PyrdxlP-dep_Trfase"/>
</dbReference>
<gene>
    <name evidence="4" type="ORF">F503_03510</name>
</gene>
<dbReference type="SUPFAM" id="SSF53383">
    <property type="entry name" value="PLP-dependent transferases"/>
    <property type="match status" value="1"/>
</dbReference>
<dbReference type="STRING" id="1262450.S3CKR4"/>
<dbReference type="GO" id="GO:0030170">
    <property type="term" value="F:pyridoxal phosphate binding"/>
    <property type="evidence" value="ECO:0007669"/>
    <property type="project" value="InterPro"/>
</dbReference>
<dbReference type="InterPro" id="IPR004839">
    <property type="entry name" value="Aminotransferase_I/II_large"/>
</dbReference>
<dbReference type="EMBL" id="KE148152">
    <property type="protein sequence ID" value="EPE07083.1"/>
    <property type="molecule type" value="Genomic_DNA"/>
</dbReference>
<evidence type="ECO:0000313" key="4">
    <source>
        <dbReference type="EMBL" id="EPE07083.1"/>
    </source>
</evidence>
<accession>S3CKR4</accession>
<dbReference type="PROSITE" id="PS00105">
    <property type="entry name" value="AA_TRANSFER_CLASS_1"/>
    <property type="match status" value="1"/>
</dbReference>
<dbReference type="InterPro" id="IPR004838">
    <property type="entry name" value="NHTrfase_class1_PyrdxlP-BS"/>
</dbReference>
<evidence type="ECO:0000256" key="2">
    <source>
        <dbReference type="ARBA" id="ARBA00022898"/>
    </source>
</evidence>
<dbReference type="AlphaFoldDB" id="S3CKR4"/>
<proteinExistence type="inferred from homology"/>
<dbReference type="InterPro" id="IPR015422">
    <property type="entry name" value="PyrdxlP-dep_Trfase_small"/>
</dbReference>
<dbReference type="Pfam" id="PF00155">
    <property type="entry name" value="Aminotran_1_2"/>
    <property type="match status" value="1"/>
</dbReference>
<reference evidence="4 5" key="1">
    <citation type="journal article" date="2013" name="BMC Genomics">
        <title>The genome and transcriptome of the pine saprophyte Ophiostoma piceae, and a comparison with the bark beetle-associated pine pathogen Grosmannia clavigera.</title>
        <authorList>
            <person name="Haridas S."/>
            <person name="Wang Y."/>
            <person name="Lim L."/>
            <person name="Massoumi Alamouti S."/>
            <person name="Jackman S."/>
            <person name="Docking R."/>
            <person name="Robertson G."/>
            <person name="Birol I."/>
            <person name="Bohlmann J."/>
            <person name="Breuil C."/>
        </authorList>
    </citation>
    <scope>NUCLEOTIDE SEQUENCE [LARGE SCALE GENOMIC DNA]</scope>
    <source>
        <strain evidence="4 5">UAMH 11346</strain>
    </source>
</reference>
<evidence type="ECO:0000313" key="5">
    <source>
        <dbReference type="Proteomes" id="UP000016923"/>
    </source>
</evidence>
<protein>
    <submittedName>
        <fullName evidence="4">Aminotransferase class i and ii</fullName>
    </submittedName>
</protein>
<dbReference type="CDD" id="cd00609">
    <property type="entry name" value="AAT_like"/>
    <property type="match status" value="1"/>
</dbReference>
<keyword evidence="2" id="KW-0663">Pyridoxal phosphate</keyword>
<keyword evidence="4" id="KW-0032">Aminotransferase</keyword>
<dbReference type="Gene3D" id="3.90.1150.10">
    <property type="entry name" value="Aspartate Aminotransferase, domain 1"/>
    <property type="match status" value="1"/>
</dbReference>
<organism evidence="4 5">
    <name type="scientific">Ophiostoma piceae (strain UAMH 11346)</name>
    <name type="common">Sap stain fungus</name>
    <dbReference type="NCBI Taxonomy" id="1262450"/>
    <lineage>
        <taxon>Eukaryota</taxon>
        <taxon>Fungi</taxon>
        <taxon>Dikarya</taxon>
        <taxon>Ascomycota</taxon>
        <taxon>Pezizomycotina</taxon>
        <taxon>Sordariomycetes</taxon>
        <taxon>Sordariomycetidae</taxon>
        <taxon>Ophiostomatales</taxon>
        <taxon>Ophiostomataceae</taxon>
        <taxon>Ophiostoma</taxon>
    </lineage>
</organism>
<dbReference type="GO" id="GO:0008483">
    <property type="term" value="F:transaminase activity"/>
    <property type="evidence" value="ECO:0007669"/>
    <property type="project" value="UniProtKB-KW"/>
</dbReference>
<name>S3CKR4_OPHP1</name>
<dbReference type="Proteomes" id="UP000016923">
    <property type="component" value="Unassembled WGS sequence"/>
</dbReference>
<keyword evidence="5" id="KW-1185">Reference proteome</keyword>
<evidence type="ECO:0000259" key="3">
    <source>
        <dbReference type="Pfam" id="PF00155"/>
    </source>
</evidence>